<evidence type="ECO:0000256" key="2">
    <source>
        <dbReference type="SAM" id="Phobius"/>
    </source>
</evidence>
<comment type="caution">
    <text evidence="3">The sequence shown here is derived from an EMBL/GenBank/DDBJ whole genome shotgun (WGS) entry which is preliminary data.</text>
</comment>
<dbReference type="AlphaFoldDB" id="A0A252BSK4"/>
<name>A0A252BSK4_9PROT</name>
<evidence type="ECO:0000313" key="3">
    <source>
        <dbReference type="EMBL" id="OUJ11519.1"/>
    </source>
</evidence>
<reference evidence="4" key="1">
    <citation type="submission" date="2014-06" db="EMBL/GenBank/DDBJ databases">
        <authorList>
            <person name="Winans N.J."/>
            <person name="Newell P.D."/>
            <person name="Douglas A.E."/>
        </authorList>
    </citation>
    <scope>NUCLEOTIDE SEQUENCE [LARGE SCALE GENOMIC DNA]</scope>
</reference>
<dbReference type="Proteomes" id="UP000194931">
    <property type="component" value="Unassembled WGS sequence"/>
</dbReference>
<evidence type="ECO:0000313" key="4">
    <source>
        <dbReference type="Proteomes" id="UP000194931"/>
    </source>
</evidence>
<organism evidence="3 4">
    <name type="scientific">Acetobacter okinawensis</name>
    <dbReference type="NCBI Taxonomy" id="1076594"/>
    <lineage>
        <taxon>Bacteria</taxon>
        <taxon>Pseudomonadati</taxon>
        <taxon>Pseudomonadota</taxon>
        <taxon>Alphaproteobacteria</taxon>
        <taxon>Acetobacterales</taxon>
        <taxon>Acetobacteraceae</taxon>
        <taxon>Acetobacter</taxon>
    </lineage>
</organism>
<proteinExistence type="predicted"/>
<protein>
    <submittedName>
        <fullName evidence="3">Uncharacterized protein</fullName>
    </submittedName>
</protein>
<keyword evidence="2" id="KW-0472">Membrane</keyword>
<gene>
    <name evidence="3" type="ORF">HK26_06010</name>
</gene>
<dbReference type="EMBL" id="JOPJ01000026">
    <property type="protein sequence ID" value="OUJ11519.1"/>
    <property type="molecule type" value="Genomic_DNA"/>
</dbReference>
<keyword evidence="2" id="KW-1133">Transmembrane helix</keyword>
<accession>A0A252BSK4</accession>
<evidence type="ECO:0000256" key="1">
    <source>
        <dbReference type="SAM" id="MobiDB-lite"/>
    </source>
</evidence>
<feature type="transmembrane region" description="Helical" evidence="2">
    <location>
        <begin position="101"/>
        <end position="118"/>
    </location>
</feature>
<keyword evidence="2" id="KW-0812">Transmembrane</keyword>
<sequence length="141" mass="16164">MSGQGKKNTEDNGCSQCDSRNTPEHIERVIVNKTLSQKNQKKKNRIRPGLAEHRCAAIFILISEIIISLSRSLIIFIYIMVLRVPPQLFFNGRKAIFLLRFYFNHLILKVLYTIEGIFKGLKCNIKAVQQVTPARDLFLCG</sequence>
<feature type="region of interest" description="Disordered" evidence="1">
    <location>
        <begin position="1"/>
        <end position="20"/>
    </location>
</feature>
<feature type="transmembrane region" description="Helical" evidence="2">
    <location>
        <begin position="55"/>
        <end position="81"/>
    </location>
</feature>
<keyword evidence="4" id="KW-1185">Reference proteome</keyword>